<dbReference type="AlphaFoldDB" id="A0AAV0P017"/>
<protein>
    <submittedName>
        <fullName evidence="1">Uncharacterized protein</fullName>
    </submittedName>
</protein>
<reference evidence="1" key="1">
    <citation type="submission" date="2022-08" db="EMBL/GenBank/DDBJ databases">
        <authorList>
            <person name="Gutierrez-Valencia J."/>
        </authorList>
    </citation>
    <scope>NUCLEOTIDE SEQUENCE</scope>
</reference>
<dbReference type="EMBL" id="CAMGYJ010000008">
    <property type="protein sequence ID" value="CAI0464339.1"/>
    <property type="molecule type" value="Genomic_DNA"/>
</dbReference>
<keyword evidence="2" id="KW-1185">Reference proteome</keyword>
<feature type="non-terminal residue" evidence="1">
    <location>
        <position position="1"/>
    </location>
</feature>
<name>A0AAV0P017_9ROSI</name>
<dbReference type="Proteomes" id="UP001154282">
    <property type="component" value="Unassembled WGS sequence"/>
</dbReference>
<organism evidence="1 2">
    <name type="scientific">Linum tenue</name>
    <dbReference type="NCBI Taxonomy" id="586396"/>
    <lineage>
        <taxon>Eukaryota</taxon>
        <taxon>Viridiplantae</taxon>
        <taxon>Streptophyta</taxon>
        <taxon>Embryophyta</taxon>
        <taxon>Tracheophyta</taxon>
        <taxon>Spermatophyta</taxon>
        <taxon>Magnoliopsida</taxon>
        <taxon>eudicotyledons</taxon>
        <taxon>Gunneridae</taxon>
        <taxon>Pentapetalae</taxon>
        <taxon>rosids</taxon>
        <taxon>fabids</taxon>
        <taxon>Malpighiales</taxon>
        <taxon>Linaceae</taxon>
        <taxon>Linum</taxon>
    </lineage>
</organism>
<proteinExistence type="predicted"/>
<accession>A0AAV0P017</accession>
<evidence type="ECO:0000313" key="2">
    <source>
        <dbReference type="Proteomes" id="UP001154282"/>
    </source>
</evidence>
<sequence length="81" mass="9235">GNFHNPSHPLNLPPLRPILVCLPFGLRRAKGQACHPDLQWLNLRRESPGQVPAVLVLLPHPVPDRNLRESPRHCENRLKAY</sequence>
<comment type="caution">
    <text evidence="1">The sequence shown here is derived from an EMBL/GenBank/DDBJ whole genome shotgun (WGS) entry which is preliminary data.</text>
</comment>
<gene>
    <name evidence="1" type="ORF">LITE_LOCUS36147</name>
</gene>
<evidence type="ECO:0000313" key="1">
    <source>
        <dbReference type="EMBL" id="CAI0464339.1"/>
    </source>
</evidence>